<reference evidence="2 3" key="1">
    <citation type="submission" date="2024-06" db="EMBL/GenBank/DDBJ databases">
        <authorList>
            <person name="Kim D.-U."/>
        </authorList>
    </citation>
    <scope>NUCLEOTIDE SEQUENCE [LARGE SCALE GENOMIC DNA]</scope>
    <source>
        <strain evidence="2 3">KACC15460</strain>
    </source>
</reference>
<dbReference type="EMBL" id="JBEWSZ010000001">
    <property type="protein sequence ID" value="MET2829214.1"/>
    <property type="molecule type" value="Genomic_DNA"/>
</dbReference>
<accession>A0ABV2DGX0</accession>
<evidence type="ECO:0000313" key="2">
    <source>
        <dbReference type="EMBL" id="MET2829214.1"/>
    </source>
</evidence>
<organism evidence="2 3">
    <name type="scientific">Mesorhizobium shangrilense</name>
    <dbReference type="NCBI Taxonomy" id="460060"/>
    <lineage>
        <taxon>Bacteria</taxon>
        <taxon>Pseudomonadati</taxon>
        <taxon>Pseudomonadota</taxon>
        <taxon>Alphaproteobacteria</taxon>
        <taxon>Hyphomicrobiales</taxon>
        <taxon>Phyllobacteriaceae</taxon>
        <taxon>Mesorhizobium</taxon>
    </lineage>
</organism>
<evidence type="ECO:0000313" key="3">
    <source>
        <dbReference type="Proteomes" id="UP001548832"/>
    </source>
</evidence>
<evidence type="ECO:0000259" key="1">
    <source>
        <dbReference type="Pfam" id="PF20254"/>
    </source>
</evidence>
<gene>
    <name evidence="2" type="ORF">ABVQ20_19715</name>
</gene>
<feature type="domain" description="N,N-dimethylformamidase beta subunit-like C-terminal" evidence="1">
    <location>
        <begin position="225"/>
        <end position="657"/>
    </location>
</feature>
<sequence>MKLIDMPSFGERTVDGIEQETRVGSFGRAPAPDCRSNFFLALNMRTLRTIERKQCLFGLLDKSQDNHVTLCLSGNELVVDAGGYAISTGVAITPLSWWSVGLGIDMERHQAVLELVALHPRLGPSRKVRKSFDLGRLVTMPQDGWANVSFGALDASGDRLHFDGQLEAPAIGAGELPDLAAIGGSLKLPRDRCLAAWDFSGDMTTQSFPDRGPSRLGGEFVNLPTRAMRGSNWSGHAMAWMAAQGEYGAVHFHSDDVGDAGWTKSCVVKVPEGAPSGVYALVAENDLGQDLIPFYVLPDRNRTTDRRIVFLASTMTYLAYANHARSNWKGQLEERASRWKAYPHNPDTVTNWGFSTYNYHPDGSGVALSSRRRPILTMRPGYLTFPDAKGSGLRHFPADTHLLDWLEEKGHAFDVITDEDLDEHGVDILRPYSVVITGSHPEYHTEAMLDGLEQFRAEGGRICYMGGNGFYWRIARSPDLPWVLEIRRAESGIRAWASEPGEYYNQLDGSYGGLWRRNGRPPQKLVEIGFAVQGLFEGCPYYRTAESYAPEVSWIFDGVSENVFGDFGLSGGGAAGFELDQVSPSLGTSPGTVVLARSAGHGPSFLGVPEDILTHTLAAGGKVEVEAHLVYSDKDGEVFATGSITFLGSLSHNGYDNSVSRLFDNVLRRFSQPR</sequence>
<keyword evidence="3" id="KW-1185">Reference proteome</keyword>
<proteinExistence type="predicted"/>
<dbReference type="InterPro" id="IPR046540">
    <property type="entry name" value="DMFA2_C"/>
</dbReference>
<dbReference type="Pfam" id="PF20254">
    <property type="entry name" value="DMFA2_C"/>
    <property type="match status" value="1"/>
</dbReference>
<protein>
    <submittedName>
        <fullName evidence="2">N,N-dimethylformamidase beta subunit family domain-containing protein</fullName>
    </submittedName>
</protein>
<comment type="caution">
    <text evidence="2">The sequence shown here is derived from an EMBL/GenBank/DDBJ whole genome shotgun (WGS) entry which is preliminary data.</text>
</comment>
<dbReference type="RefSeq" id="WP_354461173.1">
    <property type="nucleotide sequence ID" value="NZ_JBEWSZ010000001.1"/>
</dbReference>
<name>A0ABV2DGX0_9HYPH</name>
<dbReference type="Proteomes" id="UP001548832">
    <property type="component" value="Unassembled WGS sequence"/>
</dbReference>